<evidence type="ECO:0000256" key="4">
    <source>
        <dbReference type="SAM" id="MobiDB-lite"/>
    </source>
</evidence>
<dbReference type="RefSeq" id="XP_069229045.1">
    <property type="nucleotide sequence ID" value="XM_069373628.1"/>
</dbReference>
<dbReference type="EMBL" id="JAAQHG020000017">
    <property type="protein sequence ID" value="KAL1585939.1"/>
    <property type="molecule type" value="Genomic_DNA"/>
</dbReference>
<protein>
    <recommendedName>
        <fullName evidence="7">Dynactin subunit</fullName>
    </recommendedName>
</protein>
<evidence type="ECO:0008006" key="7">
    <source>
        <dbReference type="Google" id="ProtNLM"/>
    </source>
</evidence>
<comment type="caution">
    <text evidence="5">The sequence shown here is derived from an EMBL/GenBank/DDBJ whole genome shotgun (WGS) entry which is preliminary data.</text>
</comment>
<reference evidence="5 6" key="1">
    <citation type="journal article" date="2020" name="Microbiol. Resour. Announc.">
        <title>Draft Genome Sequence of a Cladosporium Species Isolated from the Mesophotic Ascidian Didemnum maculosum.</title>
        <authorList>
            <person name="Gioti A."/>
            <person name="Siaperas R."/>
            <person name="Nikolaivits E."/>
            <person name="Le Goff G."/>
            <person name="Ouazzani J."/>
            <person name="Kotoulas G."/>
            <person name="Topakas E."/>
        </authorList>
    </citation>
    <scope>NUCLEOTIDE SEQUENCE [LARGE SCALE GENOMIC DNA]</scope>
    <source>
        <strain evidence="5 6">TM138-S3</strain>
    </source>
</reference>
<feature type="region of interest" description="Disordered" evidence="4">
    <location>
        <begin position="254"/>
        <end position="287"/>
    </location>
</feature>
<accession>A0AB34KLQ3</accession>
<feature type="coiled-coil region" evidence="3">
    <location>
        <begin position="333"/>
        <end position="374"/>
    </location>
</feature>
<keyword evidence="2" id="KW-0963">Cytoplasm</keyword>
<evidence type="ECO:0000313" key="5">
    <source>
        <dbReference type="EMBL" id="KAL1585939.1"/>
    </source>
</evidence>
<comment type="subcellular location">
    <subcellularLocation>
        <location evidence="1">Cytoplasm</location>
    </subcellularLocation>
</comment>
<dbReference type="AlphaFoldDB" id="A0AB34KLQ3"/>
<feature type="region of interest" description="Disordered" evidence="4">
    <location>
        <begin position="1"/>
        <end position="102"/>
    </location>
</feature>
<dbReference type="PANTHER" id="PTHR15346">
    <property type="entry name" value="DYNACTIN SUBUNIT"/>
    <property type="match status" value="1"/>
</dbReference>
<evidence type="ECO:0000256" key="3">
    <source>
        <dbReference type="SAM" id="Coils"/>
    </source>
</evidence>
<name>A0AB34KLQ3_9PEZI</name>
<gene>
    <name evidence="5" type="ORF">WHR41_05023</name>
</gene>
<feature type="compositionally biased region" description="Polar residues" evidence="4">
    <location>
        <begin position="272"/>
        <end position="284"/>
    </location>
</feature>
<dbReference type="GO" id="GO:0005869">
    <property type="term" value="C:dynactin complex"/>
    <property type="evidence" value="ECO:0007669"/>
    <property type="project" value="InterPro"/>
</dbReference>
<keyword evidence="6" id="KW-1185">Reference proteome</keyword>
<evidence type="ECO:0000313" key="6">
    <source>
        <dbReference type="Proteomes" id="UP000803884"/>
    </source>
</evidence>
<dbReference type="GO" id="GO:0007017">
    <property type="term" value="P:microtubule-based process"/>
    <property type="evidence" value="ECO:0007669"/>
    <property type="project" value="InterPro"/>
</dbReference>
<sequence>MAAPSRLAALPGFDTAPDVYETPELTDDTSTTQHTASAPSEEDDSETSTSATTDSEDDSGSENGVVSRRRLKPSSARERFTREGQGVEIKGGRFGDRVGGLGGRGYRVRALGRREEEESLGERVARLRREVEECRVLAESDAAGEAVGEGEMEGLKRVLEGLELNKSRDTKVSRSEVEDEGRGEDVSKGVAEFDARLSVLEKSLGLSSLDTGSPETPLLPSLALLDRQFGALMTASSLASLEAASDRIKKLKEEAEQLSMVSSNPAEPPPEQWSSGNGTATPQAETAGPSLAAVDIEKLRSLHALLPTLQSLTPTVPALLDRLRSLHTLHSGAANAAGEMEDLERRQDDFEKELKEWREGLEKVEKAVREADEANGRNGKVVQSWVKDIEGRVGKLGSV</sequence>
<organism evidence="5 6">
    <name type="scientific">Cladosporium halotolerans</name>
    <dbReference type="NCBI Taxonomy" id="1052096"/>
    <lineage>
        <taxon>Eukaryota</taxon>
        <taxon>Fungi</taxon>
        <taxon>Dikarya</taxon>
        <taxon>Ascomycota</taxon>
        <taxon>Pezizomycotina</taxon>
        <taxon>Dothideomycetes</taxon>
        <taxon>Dothideomycetidae</taxon>
        <taxon>Cladosporiales</taxon>
        <taxon>Cladosporiaceae</taxon>
        <taxon>Cladosporium</taxon>
    </lineage>
</organism>
<feature type="region of interest" description="Disordered" evidence="4">
    <location>
        <begin position="166"/>
        <end position="188"/>
    </location>
</feature>
<dbReference type="Pfam" id="PF04912">
    <property type="entry name" value="Dynamitin"/>
    <property type="match status" value="2"/>
</dbReference>
<evidence type="ECO:0000256" key="2">
    <source>
        <dbReference type="ARBA" id="ARBA00022490"/>
    </source>
</evidence>
<evidence type="ECO:0000256" key="1">
    <source>
        <dbReference type="ARBA" id="ARBA00004496"/>
    </source>
</evidence>
<dbReference type="InterPro" id="IPR028133">
    <property type="entry name" value="Dynamitin"/>
</dbReference>
<keyword evidence="3" id="KW-0175">Coiled coil</keyword>
<feature type="compositionally biased region" description="Basic and acidic residues" evidence="4">
    <location>
        <begin position="166"/>
        <end position="176"/>
    </location>
</feature>
<dbReference type="GeneID" id="96006466"/>
<proteinExistence type="predicted"/>
<dbReference type="Proteomes" id="UP000803884">
    <property type="component" value="Unassembled WGS sequence"/>
</dbReference>
<dbReference type="GO" id="GO:0005737">
    <property type="term" value="C:cytoplasm"/>
    <property type="evidence" value="ECO:0007669"/>
    <property type="project" value="UniProtKB-SubCell"/>
</dbReference>